<dbReference type="EC" id="2.5.1.141" evidence="3"/>
<evidence type="ECO:0000256" key="13">
    <source>
        <dbReference type="ARBA" id="ARBA00047690"/>
    </source>
</evidence>
<dbReference type="PANTHER" id="PTHR43448:SF2">
    <property type="entry name" value="PROTOHEME IX FARNESYLTRANSFERASE, MITOCHONDRIAL"/>
    <property type="match status" value="1"/>
</dbReference>
<dbReference type="InterPro" id="IPR044878">
    <property type="entry name" value="UbiA_sf"/>
</dbReference>
<keyword evidence="7" id="KW-0809">Transit peptide</keyword>
<evidence type="ECO:0000256" key="8">
    <source>
        <dbReference type="ARBA" id="ARBA00022989"/>
    </source>
</evidence>
<name>A0ABD2Q0M4_9PLAT</name>
<keyword evidence="8 14" id="KW-1133">Transmembrane helix</keyword>
<dbReference type="PANTHER" id="PTHR43448">
    <property type="entry name" value="PROTOHEME IX FARNESYLTRANSFERASE, MITOCHONDRIAL"/>
    <property type="match status" value="1"/>
</dbReference>
<accession>A0ABD2Q0M4</accession>
<reference evidence="15 16" key="1">
    <citation type="submission" date="2024-11" db="EMBL/GenBank/DDBJ databases">
        <title>Adaptive evolution of stress response genes in parasites aligns with host niche diversity.</title>
        <authorList>
            <person name="Hahn C."/>
            <person name="Resl P."/>
        </authorList>
    </citation>
    <scope>NUCLEOTIDE SEQUENCE [LARGE SCALE GENOMIC DNA]</scope>
    <source>
        <strain evidence="15">EGGRZ-B1_66</strain>
        <tissue evidence="15">Body</tissue>
    </source>
</reference>
<dbReference type="GO" id="GO:0006784">
    <property type="term" value="P:heme A biosynthetic process"/>
    <property type="evidence" value="ECO:0007669"/>
    <property type="project" value="UniProtKB-ARBA"/>
</dbReference>
<evidence type="ECO:0000256" key="3">
    <source>
        <dbReference type="ARBA" id="ARBA00012292"/>
    </source>
</evidence>
<dbReference type="InterPro" id="IPR006369">
    <property type="entry name" value="Protohaem_IX_farnesylTrfase"/>
</dbReference>
<evidence type="ECO:0000256" key="1">
    <source>
        <dbReference type="ARBA" id="ARBA00004225"/>
    </source>
</evidence>
<comment type="caution">
    <text evidence="15">The sequence shown here is derived from an EMBL/GenBank/DDBJ whole genome shotgun (WGS) entry which is preliminary data.</text>
</comment>
<sequence>MAYSMILNKNLLQIILVRSRSRFATISQGKLHSLNVKLTNEKTQKFPHAPSENSARDREIPSDTILQELSRHESLLHSKEQQTFDLIVPLDPPSISSSIKSWISNWSDAAYGLSKFRLTSFVVMSAIAGAGLAAPTGLASQEFLAHQPLTLFSLIMGTGLASACANTINQIVEISHDSKMKRTAARVLVTKKVTPPEAAAFALLSGVGGVGLLAFGTNPLVALLGAFNVGLYTCVYTPMKRVTQYNTWIGAVVGAIPPLMGWAAVTGNLDAGSLMLAALLYVWQFPHFMALSWNNRDDYARAGYVMSANVDPRLCRAAALRHAVATAVICLAGAGCTAGCLGPWAGYALGLTSLPANLGLMYYSYKFYHAPDNQSSLAARQLFRMSLFHLPVVITAMLVCTNVAAFY</sequence>
<keyword evidence="5" id="KW-0808">Transferase</keyword>
<feature type="transmembrane region" description="Helical" evidence="14">
    <location>
        <begin position="386"/>
        <end position="406"/>
    </location>
</feature>
<dbReference type="FunFam" id="1.10.357.140:FF:000004">
    <property type="entry name" value="Protoheme IX farnesyltransferase, mitochondrial"/>
    <property type="match status" value="1"/>
</dbReference>
<gene>
    <name evidence="15" type="primary">COX10</name>
    <name evidence="15" type="ORF">Ciccas_008241</name>
</gene>
<feature type="transmembrane region" description="Helical" evidence="14">
    <location>
        <begin position="220"/>
        <end position="238"/>
    </location>
</feature>
<keyword evidence="16" id="KW-1185">Reference proteome</keyword>
<organism evidence="15 16">
    <name type="scientific">Cichlidogyrus casuarinus</name>
    <dbReference type="NCBI Taxonomy" id="1844966"/>
    <lineage>
        <taxon>Eukaryota</taxon>
        <taxon>Metazoa</taxon>
        <taxon>Spiralia</taxon>
        <taxon>Lophotrochozoa</taxon>
        <taxon>Platyhelminthes</taxon>
        <taxon>Monogenea</taxon>
        <taxon>Monopisthocotylea</taxon>
        <taxon>Dactylogyridea</taxon>
        <taxon>Ancyrocephalidae</taxon>
        <taxon>Cichlidogyrus</taxon>
    </lineage>
</organism>
<dbReference type="NCBIfam" id="TIGR01473">
    <property type="entry name" value="cyoE_ctaB"/>
    <property type="match status" value="1"/>
</dbReference>
<dbReference type="GO" id="GO:0031966">
    <property type="term" value="C:mitochondrial membrane"/>
    <property type="evidence" value="ECO:0007669"/>
    <property type="project" value="UniProtKB-SubCell"/>
</dbReference>
<evidence type="ECO:0000256" key="9">
    <source>
        <dbReference type="ARBA" id="ARBA00023128"/>
    </source>
</evidence>
<evidence type="ECO:0000256" key="11">
    <source>
        <dbReference type="ARBA" id="ARBA00023136"/>
    </source>
</evidence>
<keyword evidence="6 14" id="KW-0812">Transmembrane</keyword>
<protein>
    <recommendedName>
        <fullName evidence="4">Protoheme IX farnesyltransferase, mitochondrial</fullName>
        <ecNumber evidence="3">2.5.1.141</ecNumber>
    </recommendedName>
    <alternativeName>
        <fullName evidence="12">Heme O synthase</fullName>
    </alternativeName>
</protein>
<comment type="subcellular location">
    <subcellularLocation>
        <location evidence="1">Mitochondrion membrane</location>
        <topology evidence="1">Multi-pass membrane protein</topology>
    </subcellularLocation>
</comment>
<keyword evidence="10" id="KW-0350">Heme biosynthesis</keyword>
<proteinExistence type="inferred from homology"/>
<keyword evidence="9" id="KW-0496">Mitochondrion</keyword>
<feature type="transmembrane region" description="Helical" evidence="14">
    <location>
        <begin position="271"/>
        <end position="293"/>
    </location>
</feature>
<dbReference type="Proteomes" id="UP001626550">
    <property type="component" value="Unassembled WGS sequence"/>
</dbReference>
<evidence type="ECO:0000256" key="12">
    <source>
        <dbReference type="ARBA" id="ARBA00030253"/>
    </source>
</evidence>
<evidence type="ECO:0000256" key="4">
    <source>
        <dbReference type="ARBA" id="ARBA00016335"/>
    </source>
</evidence>
<evidence type="ECO:0000256" key="14">
    <source>
        <dbReference type="SAM" id="Phobius"/>
    </source>
</evidence>
<dbReference type="InterPro" id="IPR000537">
    <property type="entry name" value="UbiA_prenyltransferase"/>
</dbReference>
<keyword evidence="11 14" id="KW-0472">Membrane</keyword>
<dbReference type="Pfam" id="PF01040">
    <property type="entry name" value="UbiA"/>
    <property type="match status" value="1"/>
</dbReference>
<dbReference type="AlphaFoldDB" id="A0ABD2Q0M4"/>
<dbReference type="EMBL" id="JBJKFK010001418">
    <property type="protein sequence ID" value="KAL3313159.1"/>
    <property type="molecule type" value="Genomic_DNA"/>
</dbReference>
<dbReference type="CDD" id="cd13957">
    <property type="entry name" value="PT_UbiA_Cox10"/>
    <property type="match status" value="1"/>
</dbReference>
<dbReference type="GO" id="GO:0008495">
    <property type="term" value="F:protoheme IX farnesyltransferase activity"/>
    <property type="evidence" value="ECO:0007669"/>
    <property type="project" value="UniProtKB-EC"/>
</dbReference>
<comment type="similarity">
    <text evidence="2">Belongs to the UbiA prenyltransferase family.</text>
</comment>
<evidence type="ECO:0000256" key="2">
    <source>
        <dbReference type="ARBA" id="ARBA00005985"/>
    </source>
</evidence>
<dbReference type="Gene3D" id="1.10.357.140">
    <property type="entry name" value="UbiA prenyltransferase"/>
    <property type="match status" value="1"/>
</dbReference>
<comment type="catalytic activity">
    <reaction evidence="13">
        <text>heme b + (2E,6E)-farnesyl diphosphate + H2O = Fe(II)-heme o + diphosphate</text>
        <dbReference type="Rhea" id="RHEA:28070"/>
        <dbReference type="ChEBI" id="CHEBI:15377"/>
        <dbReference type="ChEBI" id="CHEBI:33019"/>
        <dbReference type="ChEBI" id="CHEBI:60344"/>
        <dbReference type="ChEBI" id="CHEBI:60530"/>
        <dbReference type="ChEBI" id="CHEBI:175763"/>
        <dbReference type="EC" id="2.5.1.141"/>
    </reaction>
</comment>
<evidence type="ECO:0000313" key="16">
    <source>
        <dbReference type="Proteomes" id="UP001626550"/>
    </source>
</evidence>
<feature type="transmembrane region" description="Helical" evidence="14">
    <location>
        <begin position="121"/>
        <end position="139"/>
    </location>
</feature>
<evidence type="ECO:0000256" key="5">
    <source>
        <dbReference type="ARBA" id="ARBA00022679"/>
    </source>
</evidence>
<feature type="transmembrane region" description="Helical" evidence="14">
    <location>
        <begin position="193"/>
        <end position="214"/>
    </location>
</feature>
<feature type="transmembrane region" description="Helical" evidence="14">
    <location>
        <begin position="151"/>
        <end position="172"/>
    </location>
</feature>
<evidence type="ECO:0000256" key="6">
    <source>
        <dbReference type="ARBA" id="ARBA00022692"/>
    </source>
</evidence>
<evidence type="ECO:0000313" key="15">
    <source>
        <dbReference type="EMBL" id="KAL3313159.1"/>
    </source>
</evidence>
<feature type="transmembrane region" description="Helical" evidence="14">
    <location>
        <begin position="314"/>
        <end position="334"/>
    </location>
</feature>
<feature type="transmembrane region" description="Helical" evidence="14">
    <location>
        <begin position="245"/>
        <end position="265"/>
    </location>
</feature>
<evidence type="ECO:0000256" key="10">
    <source>
        <dbReference type="ARBA" id="ARBA00023133"/>
    </source>
</evidence>
<evidence type="ECO:0000256" key="7">
    <source>
        <dbReference type="ARBA" id="ARBA00022946"/>
    </source>
</evidence>